<evidence type="ECO:0000256" key="4">
    <source>
        <dbReference type="PROSITE-ProRule" id="PRU00322"/>
    </source>
</evidence>
<dbReference type="SMART" id="SM00547">
    <property type="entry name" value="ZnF_RBZ"/>
    <property type="match status" value="1"/>
</dbReference>
<dbReference type="AlphaFoldDB" id="A0A7S3K484"/>
<accession>A0A7S3K484</accession>
<keyword evidence="5" id="KW-0732">Signal</keyword>
<dbReference type="Gene3D" id="4.10.1060.10">
    <property type="entry name" value="Zinc finger, RanBP2-type"/>
    <property type="match status" value="1"/>
</dbReference>
<dbReference type="Pfam" id="PF00641">
    <property type="entry name" value="Zn_ribbon_RanBP"/>
    <property type="match status" value="1"/>
</dbReference>
<keyword evidence="1" id="KW-0479">Metal-binding</keyword>
<gene>
    <name evidence="7" type="ORF">ALAG00032_LOCUS15109</name>
</gene>
<protein>
    <recommendedName>
        <fullName evidence="6">RanBP2-type domain-containing protein</fullName>
    </recommendedName>
</protein>
<evidence type="ECO:0000259" key="6">
    <source>
        <dbReference type="PROSITE" id="PS50199"/>
    </source>
</evidence>
<feature type="chain" id="PRO_5030941926" description="RanBP2-type domain-containing protein" evidence="5">
    <location>
        <begin position="22"/>
        <end position="184"/>
    </location>
</feature>
<dbReference type="InterPro" id="IPR001876">
    <property type="entry name" value="Znf_RanBP2"/>
</dbReference>
<evidence type="ECO:0000313" key="7">
    <source>
        <dbReference type="EMBL" id="CAE0374306.1"/>
    </source>
</evidence>
<evidence type="ECO:0000256" key="2">
    <source>
        <dbReference type="ARBA" id="ARBA00022771"/>
    </source>
</evidence>
<evidence type="ECO:0000256" key="5">
    <source>
        <dbReference type="SAM" id="SignalP"/>
    </source>
</evidence>
<dbReference type="GO" id="GO:0008270">
    <property type="term" value="F:zinc ion binding"/>
    <property type="evidence" value="ECO:0007669"/>
    <property type="project" value="UniProtKB-KW"/>
</dbReference>
<sequence>MLKIVLSLIVVASLNLISTEGLLFIKKNVLVKRRCSSSISMMSSSPRRHPPRHPNARDGDWNCKKCGFSNFASRRKCFRCGSDDKNRIQKRKRNTSSFWQTVISQNVSTPNQITNEILHSLISTTSTHNENEKKGSEHKDDILNKNTIDVLSLNDNNFYQPTYNSSSSVAENLPPCYPEFYQTQ</sequence>
<reference evidence="7" key="1">
    <citation type="submission" date="2021-01" db="EMBL/GenBank/DDBJ databases">
        <authorList>
            <person name="Corre E."/>
            <person name="Pelletier E."/>
            <person name="Niang G."/>
            <person name="Scheremetjew M."/>
            <person name="Finn R."/>
            <person name="Kale V."/>
            <person name="Holt S."/>
            <person name="Cochrane G."/>
            <person name="Meng A."/>
            <person name="Brown T."/>
            <person name="Cohen L."/>
        </authorList>
    </citation>
    <scope>NUCLEOTIDE SEQUENCE</scope>
    <source>
        <strain evidence="7">CCMP1510</strain>
    </source>
</reference>
<name>A0A7S3K484_9STRA</name>
<evidence type="ECO:0000256" key="1">
    <source>
        <dbReference type="ARBA" id="ARBA00022723"/>
    </source>
</evidence>
<keyword evidence="3" id="KW-0862">Zinc</keyword>
<organism evidence="7">
    <name type="scientific">Aureoumbra lagunensis</name>
    <dbReference type="NCBI Taxonomy" id="44058"/>
    <lineage>
        <taxon>Eukaryota</taxon>
        <taxon>Sar</taxon>
        <taxon>Stramenopiles</taxon>
        <taxon>Ochrophyta</taxon>
        <taxon>Pelagophyceae</taxon>
        <taxon>Pelagomonadales</taxon>
        <taxon>Aureoumbra</taxon>
    </lineage>
</organism>
<keyword evidence="2 4" id="KW-0863">Zinc-finger</keyword>
<proteinExistence type="predicted"/>
<feature type="domain" description="RanBP2-type" evidence="6">
    <location>
        <begin position="57"/>
        <end position="86"/>
    </location>
</feature>
<evidence type="ECO:0000256" key="3">
    <source>
        <dbReference type="ARBA" id="ARBA00022833"/>
    </source>
</evidence>
<dbReference type="PROSITE" id="PS50199">
    <property type="entry name" value="ZF_RANBP2_2"/>
    <property type="match status" value="1"/>
</dbReference>
<dbReference type="EMBL" id="HBIJ01023015">
    <property type="protein sequence ID" value="CAE0374306.1"/>
    <property type="molecule type" value="Transcribed_RNA"/>
</dbReference>
<feature type="signal peptide" evidence="5">
    <location>
        <begin position="1"/>
        <end position="21"/>
    </location>
</feature>
<dbReference type="SUPFAM" id="SSF90209">
    <property type="entry name" value="Ran binding protein zinc finger-like"/>
    <property type="match status" value="1"/>
</dbReference>
<dbReference type="InterPro" id="IPR036443">
    <property type="entry name" value="Znf_RanBP2_sf"/>
</dbReference>
<dbReference type="PROSITE" id="PS01358">
    <property type="entry name" value="ZF_RANBP2_1"/>
    <property type="match status" value="1"/>
</dbReference>